<evidence type="ECO:0000256" key="4">
    <source>
        <dbReference type="SAM" id="MobiDB-lite"/>
    </source>
</evidence>
<keyword evidence="9" id="KW-1185">Reference proteome</keyword>
<dbReference type="PROSITE" id="PS50249">
    <property type="entry name" value="MPN"/>
    <property type="match status" value="1"/>
</dbReference>
<dbReference type="SMART" id="SM00232">
    <property type="entry name" value="JAB_MPN"/>
    <property type="match status" value="1"/>
</dbReference>
<dbReference type="Gene3D" id="1.10.10.10">
    <property type="entry name" value="Winged helix-like DNA-binding domain superfamily/Winged helix DNA-binding domain"/>
    <property type="match status" value="1"/>
</dbReference>
<dbReference type="PROSITE" id="PS50934">
    <property type="entry name" value="SWIRM"/>
    <property type="match status" value="1"/>
</dbReference>
<dbReference type="EnsemblMetazoa" id="XM_050650551.1">
    <property type="protein sequence ID" value="XP_050506508.1"/>
    <property type="gene ID" value="LOC126884570"/>
</dbReference>
<organism evidence="8 9">
    <name type="scientific">Diabrotica virgifera virgifera</name>
    <name type="common">western corn rootworm</name>
    <dbReference type="NCBI Taxonomy" id="50390"/>
    <lineage>
        <taxon>Eukaryota</taxon>
        <taxon>Metazoa</taxon>
        <taxon>Ecdysozoa</taxon>
        <taxon>Arthropoda</taxon>
        <taxon>Hexapoda</taxon>
        <taxon>Insecta</taxon>
        <taxon>Pterygota</taxon>
        <taxon>Neoptera</taxon>
        <taxon>Endopterygota</taxon>
        <taxon>Coleoptera</taxon>
        <taxon>Polyphaga</taxon>
        <taxon>Cucujiformia</taxon>
        <taxon>Chrysomeloidea</taxon>
        <taxon>Chrysomelidae</taxon>
        <taxon>Galerucinae</taxon>
        <taxon>Diabroticina</taxon>
        <taxon>Diabroticites</taxon>
        <taxon>Diabrotica</taxon>
    </lineage>
</organism>
<feature type="region of interest" description="Disordered" evidence="4">
    <location>
        <begin position="322"/>
        <end position="352"/>
    </location>
</feature>
<reference evidence="8" key="1">
    <citation type="submission" date="2025-05" db="UniProtKB">
        <authorList>
            <consortium name="EnsemblMetazoa"/>
        </authorList>
    </citation>
    <scope>IDENTIFICATION</scope>
</reference>
<dbReference type="InterPro" id="IPR037518">
    <property type="entry name" value="MPN"/>
</dbReference>
<protein>
    <recommendedName>
        <fullName evidence="10">Myb-like, SWIRM and MPN domain-containing protein 1</fullName>
    </recommendedName>
</protein>
<name>A0ABM5K8J2_DIAVI</name>
<evidence type="ECO:0000259" key="6">
    <source>
        <dbReference type="PROSITE" id="PS50934"/>
    </source>
</evidence>
<evidence type="ECO:0000256" key="3">
    <source>
        <dbReference type="ARBA" id="ARBA00023242"/>
    </source>
</evidence>
<evidence type="ECO:0008006" key="10">
    <source>
        <dbReference type="Google" id="ProtNLM"/>
    </source>
</evidence>
<keyword evidence="2" id="KW-0238">DNA-binding</keyword>
<evidence type="ECO:0000256" key="1">
    <source>
        <dbReference type="ARBA" id="ARBA00004123"/>
    </source>
</evidence>
<comment type="subcellular location">
    <subcellularLocation>
        <location evidence="1">Nucleus</location>
    </subcellularLocation>
</comment>
<dbReference type="Pfam" id="PF01398">
    <property type="entry name" value="JAB"/>
    <property type="match status" value="1"/>
</dbReference>
<dbReference type="Pfam" id="PF04433">
    <property type="entry name" value="SWIRM"/>
    <property type="match status" value="1"/>
</dbReference>
<sequence>MADEDEIDILGDFQLDTDSNLYDGGPLISQNSELLNFDYTIHPQWLLDRPSTNPDNWYDTNVFNSTTEKSQTPENDALGHLSTENCITDESGWTEKEKNLLERGMEIFGKSSVRLSQFIGSKSAPEVKYYLKNFYLENHSIRKTSECALEGDVLDDAQIPASIEEVIAAVSTAKPTVQMHNNHRSRKKSNSTSIASDVSDREIIRDRSPLMPIKKKTNIDSAGIKNRKRSNSVLSQKMTSPKAVKFKIKSKLKAPFPKYNKVIRQKTVKIVNAKNNENEIKRVEITTGHGLAVPICEGEEIVKIKNTSEDSDTDVDIDVEMSDEESNTNKQKPPKSATEFQKPAVPKNNPEVKLKETFQQPVLQTESIHTVDLSGMSIEVVNILKSTEEPKKEIFLKDNCIMELEKVFNKEYFSGSSYKTPERYLKIRTHILNGWLKRKPKYLNKTISRQGLKNFGDVNCFGRVHYFLEQIGAINFGCEQVSYERPLLELLQERLAPKEKKRQEIKLASKDIPSSTNRIRMKPKFINDGEGGYTMSHDEHGQVIKHTVINEDPVAKPKAYIKKPPIRLIYCRPFRDEITQPYTIRISLSTLLIMDLHAHTCFTEVMGLIAGYWSSQNKIMVICHYEPCLNMASSTTHCDMCPISQAKAADAIHGKGLDLLGWFHSHPTFAPEPSNQDLETQQYVQQWIGQNKPCIGMIMSPFSLNGALIASPFRCLIVDKKVNFEDQLVPYKFKVDVVADDFHLENFFVDLRRILRTNLGSGEAHRIDFLKPCFQSPNITFLEKYITSVRMHLAKLGTLSKSTCESAVNGIISICMEHSSK</sequence>
<evidence type="ECO:0000259" key="5">
    <source>
        <dbReference type="PROSITE" id="PS50249"/>
    </source>
</evidence>
<dbReference type="InterPro" id="IPR007526">
    <property type="entry name" value="SWIRM"/>
</dbReference>
<evidence type="ECO:0000259" key="7">
    <source>
        <dbReference type="PROSITE" id="PS51293"/>
    </source>
</evidence>
<dbReference type="GeneID" id="126884570"/>
<dbReference type="Gene3D" id="3.40.140.10">
    <property type="entry name" value="Cytidine Deaminase, domain 2"/>
    <property type="match status" value="1"/>
</dbReference>
<evidence type="ECO:0000313" key="8">
    <source>
        <dbReference type="EnsemblMetazoa" id="XP_050506508.1"/>
    </source>
</evidence>
<dbReference type="RefSeq" id="XP_050506508.1">
    <property type="nucleotide sequence ID" value="XM_050650551.1"/>
</dbReference>
<dbReference type="PANTHER" id="PTHR10410">
    <property type="entry name" value="EUKARYOTIC TRANSLATION INITIATION FACTOR 3 -RELATED"/>
    <property type="match status" value="1"/>
</dbReference>
<dbReference type="SUPFAM" id="SSF102712">
    <property type="entry name" value="JAB1/MPN domain"/>
    <property type="match status" value="1"/>
</dbReference>
<proteinExistence type="predicted"/>
<evidence type="ECO:0000313" key="9">
    <source>
        <dbReference type="Proteomes" id="UP001652700"/>
    </source>
</evidence>
<dbReference type="InterPro" id="IPR036388">
    <property type="entry name" value="WH-like_DNA-bd_sf"/>
</dbReference>
<feature type="region of interest" description="Disordered" evidence="4">
    <location>
        <begin position="178"/>
        <end position="197"/>
    </location>
</feature>
<dbReference type="Proteomes" id="UP001652700">
    <property type="component" value="Unplaced"/>
</dbReference>
<dbReference type="InterPro" id="IPR009057">
    <property type="entry name" value="Homeodomain-like_sf"/>
</dbReference>
<accession>A0ABM5K8J2</accession>
<dbReference type="PROSITE" id="PS51293">
    <property type="entry name" value="SANT"/>
    <property type="match status" value="1"/>
</dbReference>
<evidence type="ECO:0000256" key="2">
    <source>
        <dbReference type="ARBA" id="ARBA00023125"/>
    </source>
</evidence>
<dbReference type="SUPFAM" id="SSF46689">
    <property type="entry name" value="Homeodomain-like"/>
    <property type="match status" value="1"/>
</dbReference>
<feature type="domain" description="SWIRM" evidence="6">
    <location>
        <begin position="387"/>
        <end position="485"/>
    </location>
</feature>
<dbReference type="InterPro" id="IPR017884">
    <property type="entry name" value="SANT_dom"/>
</dbReference>
<dbReference type="InterPro" id="IPR050242">
    <property type="entry name" value="JAMM_MPN+_peptidase_M67A"/>
</dbReference>
<feature type="domain" description="SANT" evidence="7">
    <location>
        <begin position="88"/>
        <end position="139"/>
    </location>
</feature>
<dbReference type="InterPro" id="IPR000555">
    <property type="entry name" value="JAMM/MPN+_dom"/>
</dbReference>
<keyword evidence="3" id="KW-0539">Nucleus</keyword>
<feature type="domain" description="MPN" evidence="5">
    <location>
        <begin position="583"/>
        <end position="719"/>
    </location>
</feature>